<gene>
    <name evidence="1" type="ORF">O0I10_006702</name>
</gene>
<dbReference type="Gene3D" id="3.80.10.10">
    <property type="entry name" value="Ribonuclease Inhibitor"/>
    <property type="match status" value="1"/>
</dbReference>
<dbReference type="InterPro" id="IPR032675">
    <property type="entry name" value="LRR_dom_sf"/>
</dbReference>
<keyword evidence="2" id="KW-1185">Reference proteome</keyword>
<dbReference type="SUPFAM" id="SSF52047">
    <property type="entry name" value="RNI-like"/>
    <property type="match status" value="1"/>
</dbReference>
<dbReference type="Proteomes" id="UP001234581">
    <property type="component" value="Unassembled WGS sequence"/>
</dbReference>
<dbReference type="GeneID" id="83214112"/>
<dbReference type="RefSeq" id="XP_058342549.1">
    <property type="nucleotide sequence ID" value="XM_058486727.1"/>
</dbReference>
<evidence type="ECO:0000313" key="2">
    <source>
        <dbReference type="Proteomes" id="UP001234581"/>
    </source>
</evidence>
<dbReference type="PANTHER" id="PTHR47186">
    <property type="entry name" value="LEUCINE-RICH REPEAT-CONTAINING PROTEIN 57"/>
    <property type="match status" value="1"/>
</dbReference>
<dbReference type="PANTHER" id="PTHR47186:SF3">
    <property type="entry name" value="OS09G0267800 PROTEIN"/>
    <property type="match status" value="1"/>
</dbReference>
<proteinExistence type="predicted"/>
<protein>
    <recommendedName>
        <fullName evidence="3">F-box domain-containing protein</fullName>
    </recommendedName>
</protein>
<comment type="caution">
    <text evidence="1">The sequence shown here is derived from an EMBL/GenBank/DDBJ whole genome shotgun (WGS) entry which is preliminary data.</text>
</comment>
<evidence type="ECO:0000313" key="1">
    <source>
        <dbReference type="EMBL" id="KAJ8657636.1"/>
    </source>
</evidence>
<evidence type="ECO:0008006" key="3">
    <source>
        <dbReference type="Google" id="ProtNLM"/>
    </source>
</evidence>
<dbReference type="EMBL" id="JARTCD010000030">
    <property type="protein sequence ID" value="KAJ8657636.1"/>
    <property type="molecule type" value="Genomic_DNA"/>
</dbReference>
<organism evidence="1 2">
    <name type="scientific">Lichtheimia ornata</name>
    <dbReference type="NCBI Taxonomy" id="688661"/>
    <lineage>
        <taxon>Eukaryota</taxon>
        <taxon>Fungi</taxon>
        <taxon>Fungi incertae sedis</taxon>
        <taxon>Mucoromycota</taxon>
        <taxon>Mucoromycotina</taxon>
        <taxon>Mucoromycetes</taxon>
        <taxon>Mucorales</taxon>
        <taxon>Lichtheimiaceae</taxon>
        <taxon>Lichtheimia</taxon>
    </lineage>
</organism>
<name>A0AAD7XYK8_9FUNG</name>
<sequence>MVLHDNVKDPIQDTLLDAMIPCPYLHVSRLWRDRIIEASGGALSFIIFTDREDYTYHQLNELSQYATSLRVTRCSTGQWLRDVLSNTDLRSLRELRIDAFIDYDYTHMRLALPYISSTLTHLSISLPNGYTPPVPSLLVICPHLISLQVFEAYDIDLQSLPRATLFPNLTTLRLDCTLKQISCDKVLAMLHRFPSLKHLALNPCPDPRSIFMIQHHCPLLKSLELGICVVGTILPCVEDASQSDDHMDGKGLQRLYLCGTQATRYSWNDVHGLLNQHHNTLERIELNVTISKHDDDGDDPITNVPFPCLKKLSLHHMSQSDPCFGWWLSGSAPCLEELHLTANVIMSNPAVLDTTPPELKMLGIRLDTTYNWNRHADLKDYLCRLIQKACPLETLVIHSNCATYDITTEETVKAAAGLNHLQHLILGFSRDMYDMEHYLQVLAKRCRHLTRLEIKCKNVPVQYSLTCLSQLPQLKQLTLPVGYGATAEFFDPLLVFFPQLQCLALYPENAAFSLDLKHFKKERPDVKVMLLKQFESFSTLAGSLL</sequence>
<accession>A0AAD7XYK8</accession>
<dbReference type="AlphaFoldDB" id="A0AAD7XYK8"/>
<reference evidence="1 2" key="1">
    <citation type="submission" date="2023-03" db="EMBL/GenBank/DDBJ databases">
        <title>Genome sequence of Lichtheimia ornata CBS 291.66.</title>
        <authorList>
            <person name="Mohabir J.T."/>
            <person name="Shea T.P."/>
            <person name="Kurbessoian T."/>
            <person name="Berby B."/>
            <person name="Fontaine J."/>
            <person name="Livny J."/>
            <person name="Gnirke A."/>
            <person name="Stajich J.E."/>
            <person name="Cuomo C.A."/>
        </authorList>
    </citation>
    <scope>NUCLEOTIDE SEQUENCE [LARGE SCALE GENOMIC DNA]</scope>
    <source>
        <strain evidence="1">CBS 291.66</strain>
    </source>
</reference>